<comment type="function">
    <text evidence="10">Required for the formation of a threonylcarbamoyl group on adenosine at position 37 (t(6)A37) in tRNAs that read codons beginning with adenine. Is involved in the transfer of the threonylcarbamoyl moiety of threonylcarbamoyl-AMP (TC-AMP) to the N6 group of A37, together with TsaD and TsaB. TsaE seems to play an indirect role in the t(6)A biosynthesis pathway, possibly in regulating the core enzymatic function of TsaD.</text>
</comment>
<keyword evidence="7" id="KW-0547">Nucleotide-binding</keyword>
<dbReference type="PANTHER" id="PTHR33540:SF2">
    <property type="entry name" value="TRNA THREONYLCARBAMOYLADENOSINE BIOSYNTHESIS PROTEIN TSAE"/>
    <property type="match status" value="1"/>
</dbReference>
<comment type="similarity">
    <text evidence="2">Belongs to the TsaE family.</text>
</comment>
<dbReference type="InterPro" id="IPR003442">
    <property type="entry name" value="T6A_TsaE"/>
</dbReference>
<keyword evidence="12" id="KW-0808">Transferase</keyword>
<keyword evidence="8" id="KW-0067">ATP-binding</keyword>
<evidence type="ECO:0000256" key="3">
    <source>
        <dbReference type="ARBA" id="ARBA00019010"/>
    </source>
</evidence>
<keyword evidence="5" id="KW-0819">tRNA processing</keyword>
<dbReference type="Proteomes" id="UP000470875">
    <property type="component" value="Unassembled WGS sequence"/>
</dbReference>
<evidence type="ECO:0000256" key="2">
    <source>
        <dbReference type="ARBA" id="ARBA00007599"/>
    </source>
</evidence>
<dbReference type="GO" id="GO:0005524">
    <property type="term" value="F:ATP binding"/>
    <property type="evidence" value="ECO:0007669"/>
    <property type="project" value="UniProtKB-KW"/>
</dbReference>
<evidence type="ECO:0000256" key="9">
    <source>
        <dbReference type="ARBA" id="ARBA00022842"/>
    </source>
</evidence>
<dbReference type="GO" id="GO:0005737">
    <property type="term" value="C:cytoplasm"/>
    <property type="evidence" value="ECO:0007669"/>
    <property type="project" value="UniProtKB-SubCell"/>
</dbReference>
<dbReference type="GO" id="GO:0002949">
    <property type="term" value="P:tRNA threonylcarbamoyladenosine modification"/>
    <property type="evidence" value="ECO:0007669"/>
    <property type="project" value="InterPro"/>
</dbReference>
<dbReference type="SUPFAM" id="SSF52540">
    <property type="entry name" value="P-loop containing nucleoside triphosphate hydrolases"/>
    <property type="match status" value="1"/>
</dbReference>
<accession>A0A6N7W6I5</accession>
<dbReference type="NCBIfam" id="TIGR00150">
    <property type="entry name" value="T6A_YjeE"/>
    <property type="match status" value="1"/>
</dbReference>
<evidence type="ECO:0000313" key="12">
    <source>
        <dbReference type="EMBL" id="MSS83768.1"/>
    </source>
</evidence>
<keyword evidence="6" id="KW-0479">Metal-binding</keyword>
<evidence type="ECO:0000256" key="1">
    <source>
        <dbReference type="ARBA" id="ARBA00004496"/>
    </source>
</evidence>
<dbReference type="Pfam" id="PF02367">
    <property type="entry name" value="TsaE"/>
    <property type="match status" value="1"/>
</dbReference>
<gene>
    <name evidence="12" type="primary">tsaE</name>
    <name evidence="12" type="ORF">FYJ24_03140</name>
</gene>
<comment type="caution">
    <text evidence="12">The sequence shown here is derived from an EMBL/GenBank/DDBJ whole genome shotgun (WGS) entry which is preliminary data.</text>
</comment>
<organism evidence="12 13">
    <name type="scientific">Scrofimicrobium canadense</name>
    <dbReference type="NCBI Taxonomy" id="2652290"/>
    <lineage>
        <taxon>Bacteria</taxon>
        <taxon>Bacillati</taxon>
        <taxon>Actinomycetota</taxon>
        <taxon>Actinomycetes</taxon>
        <taxon>Actinomycetales</taxon>
        <taxon>Actinomycetaceae</taxon>
        <taxon>Scrofimicrobium</taxon>
    </lineage>
</organism>
<evidence type="ECO:0000256" key="6">
    <source>
        <dbReference type="ARBA" id="ARBA00022723"/>
    </source>
</evidence>
<evidence type="ECO:0000256" key="7">
    <source>
        <dbReference type="ARBA" id="ARBA00022741"/>
    </source>
</evidence>
<proteinExistence type="inferred from homology"/>
<protein>
    <recommendedName>
        <fullName evidence="3">tRNA threonylcarbamoyladenosine biosynthesis protein TsaE</fullName>
    </recommendedName>
    <alternativeName>
        <fullName evidence="11">t(6)A37 threonylcarbamoyladenosine biosynthesis protein TsaE</fullName>
    </alternativeName>
</protein>
<dbReference type="GO" id="GO:0046872">
    <property type="term" value="F:metal ion binding"/>
    <property type="evidence" value="ECO:0007669"/>
    <property type="project" value="UniProtKB-KW"/>
</dbReference>
<dbReference type="PANTHER" id="PTHR33540">
    <property type="entry name" value="TRNA THREONYLCARBAMOYLADENOSINE BIOSYNTHESIS PROTEIN TSAE"/>
    <property type="match status" value="1"/>
</dbReference>
<dbReference type="InterPro" id="IPR027417">
    <property type="entry name" value="P-loop_NTPase"/>
</dbReference>
<keyword evidence="9" id="KW-0460">Magnesium</keyword>
<dbReference type="RefSeq" id="WP_154543521.1">
    <property type="nucleotide sequence ID" value="NZ_VULO01000003.1"/>
</dbReference>
<comment type="subcellular location">
    <subcellularLocation>
        <location evidence="1">Cytoplasm</location>
    </subcellularLocation>
</comment>
<dbReference type="AlphaFoldDB" id="A0A6N7W6I5"/>
<dbReference type="GO" id="GO:0016740">
    <property type="term" value="F:transferase activity"/>
    <property type="evidence" value="ECO:0007669"/>
    <property type="project" value="UniProtKB-KW"/>
</dbReference>
<evidence type="ECO:0000256" key="11">
    <source>
        <dbReference type="ARBA" id="ARBA00032441"/>
    </source>
</evidence>
<evidence type="ECO:0000256" key="10">
    <source>
        <dbReference type="ARBA" id="ARBA00024908"/>
    </source>
</evidence>
<evidence type="ECO:0000256" key="5">
    <source>
        <dbReference type="ARBA" id="ARBA00022694"/>
    </source>
</evidence>
<evidence type="ECO:0000313" key="13">
    <source>
        <dbReference type="Proteomes" id="UP000470875"/>
    </source>
</evidence>
<dbReference type="Gene3D" id="3.40.50.300">
    <property type="entry name" value="P-loop containing nucleotide triphosphate hydrolases"/>
    <property type="match status" value="1"/>
</dbReference>
<sequence>MKRVWNTHSADETREVGIQLGRVLRAGDVVLLHGDLGAGKTTFTQGLAQGLGVQGRVTSPTFIVAREHASRGNGPALVHVDAYRIRDDQDMTTLDLERSQDDAVTVVEWGEGKAEGLSRQRLEVSLTDQGEGSWEDVDAGTRVITFLPHGDRWNDVFDKESS</sequence>
<keyword evidence="13" id="KW-1185">Reference proteome</keyword>
<evidence type="ECO:0000256" key="8">
    <source>
        <dbReference type="ARBA" id="ARBA00022840"/>
    </source>
</evidence>
<evidence type="ECO:0000256" key="4">
    <source>
        <dbReference type="ARBA" id="ARBA00022490"/>
    </source>
</evidence>
<name>A0A6N7W6I5_9ACTO</name>
<keyword evidence="4" id="KW-0963">Cytoplasm</keyword>
<reference evidence="12 13" key="1">
    <citation type="submission" date="2019-08" db="EMBL/GenBank/DDBJ databases">
        <title>In-depth cultivation of the pig gut microbiome towards novel bacterial diversity and tailored functional studies.</title>
        <authorList>
            <person name="Wylensek D."/>
            <person name="Hitch T.C.A."/>
            <person name="Clavel T."/>
        </authorList>
    </citation>
    <scope>NUCLEOTIDE SEQUENCE [LARGE SCALE GENOMIC DNA]</scope>
    <source>
        <strain evidence="12 13">WB03_NA08</strain>
    </source>
</reference>
<dbReference type="EMBL" id="VULO01000003">
    <property type="protein sequence ID" value="MSS83768.1"/>
    <property type="molecule type" value="Genomic_DNA"/>
</dbReference>